<feature type="compositionally biased region" description="Basic and acidic residues" evidence="1">
    <location>
        <begin position="77"/>
        <end position="92"/>
    </location>
</feature>
<feature type="compositionally biased region" description="Polar residues" evidence="1">
    <location>
        <begin position="52"/>
        <end position="72"/>
    </location>
</feature>
<gene>
    <name evidence="2" type="ORF">GCM10011403_09400</name>
</gene>
<reference evidence="2" key="2">
    <citation type="submission" date="2020-09" db="EMBL/GenBank/DDBJ databases">
        <authorList>
            <person name="Sun Q."/>
            <person name="Zhou Y."/>
        </authorList>
    </citation>
    <scope>NUCLEOTIDE SEQUENCE</scope>
    <source>
        <strain evidence="2">CGMCC 1.15425</strain>
    </source>
</reference>
<evidence type="ECO:0000256" key="1">
    <source>
        <dbReference type="SAM" id="MobiDB-lite"/>
    </source>
</evidence>
<comment type="caution">
    <text evidence="2">The sequence shown here is derived from an EMBL/GenBank/DDBJ whole genome shotgun (WGS) entry which is preliminary data.</text>
</comment>
<accession>A0A917GQJ5</accession>
<evidence type="ECO:0000313" key="2">
    <source>
        <dbReference type="EMBL" id="GGG54366.1"/>
    </source>
</evidence>
<name>A0A917GQJ5_9GAMM</name>
<reference evidence="2" key="1">
    <citation type="journal article" date="2014" name="Int. J. Syst. Evol. Microbiol.">
        <title>Complete genome sequence of Corynebacterium casei LMG S-19264T (=DSM 44701T), isolated from a smear-ripened cheese.</title>
        <authorList>
            <consortium name="US DOE Joint Genome Institute (JGI-PGF)"/>
            <person name="Walter F."/>
            <person name="Albersmeier A."/>
            <person name="Kalinowski J."/>
            <person name="Ruckert C."/>
        </authorList>
    </citation>
    <scope>NUCLEOTIDE SEQUENCE</scope>
    <source>
        <strain evidence="2">CGMCC 1.15425</strain>
    </source>
</reference>
<proteinExistence type="predicted"/>
<protein>
    <submittedName>
        <fullName evidence="2">Uncharacterized protein</fullName>
    </submittedName>
</protein>
<dbReference type="OrthoDB" id="7061897at2"/>
<feature type="region of interest" description="Disordered" evidence="1">
    <location>
        <begin position="40"/>
        <end position="112"/>
    </location>
</feature>
<dbReference type="Proteomes" id="UP000627715">
    <property type="component" value="Unassembled WGS sequence"/>
</dbReference>
<dbReference type="RefSeq" id="WP_157885704.1">
    <property type="nucleotide sequence ID" value="NZ_BMIY01000004.1"/>
</dbReference>
<sequence length="282" mass="31412">MLQPREQQRRRVLREMGITPWFPREASSTAARSHDVIFSLEETRADEPVPNKSHTTDSASAGKSGALTQARQLLNDDDQHKQPRDRLQDRNRKQQASVEVPDGGDIADVPDNNREVTQADDTVVTNQPVAFNFTWVNVDDRLALLAMMPGAETRIPAAQRDMMKRMLVALDPGIDTSNLRARLFSWPMPGLAIQDSAAATSAVNGFVAKQLNDRPVANLLVLSSALPVFLPSTIKTGQLSAWEPFKVEVLYTHAMHEMVDSPSTKREAWQHMQALRQRLSTG</sequence>
<evidence type="ECO:0000313" key="3">
    <source>
        <dbReference type="Proteomes" id="UP000627715"/>
    </source>
</evidence>
<organism evidence="2 3">
    <name type="scientific">Pseudohongiella nitratireducens</name>
    <dbReference type="NCBI Taxonomy" id="1768907"/>
    <lineage>
        <taxon>Bacteria</taxon>
        <taxon>Pseudomonadati</taxon>
        <taxon>Pseudomonadota</taxon>
        <taxon>Gammaproteobacteria</taxon>
        <taxon>Pseudomonadales</taxon>
        <taxon>Pseudohongiellaceae</taxon>
        <taxon>Pseudohongiella</taxon>
    </lineage>
</organism>
<dbReference type="EMBL" id="BMIY01000004">
    <property type="protein sequence ID" value="GGG54366.1"/>
    <property type="molecule type" value="Genomic_DNA"/>
</dbReference>
<dbReference type="AlphaFoldDB" id="A0A917GQJ5"/>
<keyword evidence="3" id="KW-1185">Reference proteome</keyword>